<comment type="caution">
    <text evidence="1">The sequence shown here is derived from an EMBL/GenBank/DDBJ whole genome shotgun (WGS) entry which is preliminary data.</text>
</comment>
<reference evidence="1 2" key="1">
    <citation type="submission" date="2006-02" db="EMBL/GenBank/DDBJ databases">
        <authorList>
            <person name="Amann R."/>
            <person name="Ferriera S."/>
            <person name="Johnson J."/>
            <person name="Kravitz S."/>
            <person name="Halpern A."/>
            <person name="Remington K."/>
            <person name="Beeson K."/>
            <person name="Tran B."/>
            <person name="Rogers Y.-H."/>
            <person name="Friedman R."/>
            <person name="Venter J.C."/>
        </authorList>
    </citation>
    <scope>NUCLEOTIDE SEQUENCE [LARGE SCALE GENOMIC DNA]</scope>
    <source>
        <strain evidence="1 2">DSM 3645</strain>
    </source>
</reference>
<protein>
    <recommendedName>
        <fullName evidence="3">Carboxypeptidase regulatory-like domain-containing protein</fullName>
    </recommendedName>
</protein>
<evidence type="ECO:0000313" key="2">
    <source>
        <dbReference type="Proteomes" id="UP000004358"/>
    </source>
</evidence>
<name>A4A225_9BACT</name>
<proteinExistence type="predicted"/>
<accession>A4A225</accession>
<dbReference type="Proteomes" id="UP000004358">
    <property type="component" value="Unassembled WGS sequence"/>
</dbReference>
<dbReference type="AlphaFoldDB" id="A4A225"/>
<dbReference type="HOGENOM" id="CLU_113730_5_0_0"/>
<dbReference type="EMBL" id="AANZ01000040">
    <property type="protein sequence ID" value="EAQ77187.1"/>
    <property type="molecule type" value="Genomic_DNA"/>
</dbReference>
<organism evidence="1 2">
    <name type="scientific">Blastopirellula marina DSM 3645</name>
    <dbReference type="NCBI Taxonomy" id="314230"/>
    <lineage>
        <taxon>Bacteria</taxon>
        <taxon>Pseudomonadati</taxon>
        <taxon>Planctomycetota</taxon>
        <taxon>Planctomycetia</taxon>
        <taxon>Pirellulales</taxon>
        <taxon>Pirellulaceae</taxon>
        <taxon>Blastopirellula</taxon>
    </lineage>
</organism>
<evidence type="ECO:0008006" key="3">
    <source>
        <dbReference type="Google" id="ProtNLM"/>
    </source>
</evidence>
<sequence>MRKASMKRNQLTAFATLLLAVVSVTLVGGGCSPSKNFPELKEVSGVLIANGQPAPEVSVVFYPQGEGGASRGTTDLEGKFQLMYDRSTKGAVLGAHRVKFLEMSVDESKSRIPRKYTRTDNGLTVEVTSDGPNEFVFDLKGK</sequence>
<evidence type="ECO:0000313" key="1">
    <source>
        <dbReference type="EMBL" id="EAQ77187.1"/>
    </source>
</evidence>
<dbReference type="PROSITE" id="PS51257">
    <property type="entry name" value="PROKAR_LIPOPROTEIN"/>
    <property type="match status" value="1"/>
</dbReference>
<gene>
    <name evidence="1" type="ORF">DSM3645_13133</name>
</gene>